<sequence length="367" mass="39117">MLWLHHGSSLLLAWAVPSQGCCGCTMALVCCCSGRCHHRDVVVAPWLCFVVGLGGAVTGMLLRCCCVMAPWLWFVVVLGGAVTGMLWLYHGSGLLLAWEVPSQGCCGDAVVPWLWFVVGLGGAVTGMLWLHHGSGLLLAWLVPSQGCCGCTTALVCCWPGWCRHRDVVVAPWLWFVVGLGGAITGMLLKCCCVVVPWLWFVVGLGGAVTGMLCLYHGSSLLFAWVVPSQGCCGDAVVWLYHCSGLLLAWAVPSQGCCGCTMALVCCWPGRCRHRDVAEMLLCGCVSAPFSPGREVCSAPVMGALVTPLHVKSFGVLHLAWSQLQSLGCRFSCTDARAGLVRDTSAQGRRDFILFSLLDPAVPSSQIV</sequence>
<protein>
    <submittedName>
        <fullName evidence="3">Uncharacterized protein</fullName>
    </submittedName>
</protein>
<keyword evidence="4" id="KW-1185">Reference proteome</keyword>
<accession>A0AAV7L3Q3</accession>
<keyword evidence="1" id="KW-0812">Transmembrane</keyword>
<evidence type="ECO:0000256" key="1">
    <source>
        <dbReference type="SAM" id="Phobius"/>
    </source>
</evidence>
<feature type="transmembrane region" description="Helical" evidence="1">
    <location>
        <begin position="197"/>
        <end position="226"/>
    </location>
</feature>
<feature type="transmembrane region" description="Helical" evidence="1">
    <location>
        <begin position="71"/>
        <end position="90"/>
    </location>
</feature>
<feature type="signal peptide" evidence="2">
    <location>
        <begin position="1"/>
        <end position="20"/>
    </location>
</feature>
<keyword evidence="1" id="KW-1133">Transmembrane helix</keyword>
<reference evidence="3" key="1">
    <citation type="journal article" date="2022" name="bioRxiv">
        <title>Sequencing and chromosome-scale assembly of the giantPleurodeles waltlgenome.</title>
        <authorList>
            <person name="Brown T."/>
            <person name="Elewa A."/>
            <person name="Iarovenko S."/>
            <person name="Subramanian E."/>
            <person name="Araus A.J."/>
            <person name="Petzold A."/>
            <person name="Susuki M."/>
            <person name="Suzuki K.-i.T."/>
            <person name="Hayashi T."/>
            <person name="Toyoda A."/>
            <person name="Oliveira C."/>
            <person name="Osipova E."/>
            <person name="Leigh N.D."/>
            <person name="Simon A."/>
            <person name="Yun M.H."/>
        </authorList>
    </citation>
    <scope>NUCLEOTIDE SEQUENCE</scope>
    <source>
        <strain evidence="3">20211129_DDA</strain>
        <tissue evidence="3">Liver</tissue>
    </source>
</reference>
<feature type="transmembrane region" description="Helical" evidence="1">
    <location>
        <begin position="167"/>
        <end position="188"/>
    </location>
</feature>
<keyword evidence="2" id="KW-0732">Signal</keyword>
<dbReference type="AlphaFoldDB" id="A0AAV7L3Q3"/>
<comment type="caution">
    <text evidence="3">The sequence shown here is derived from an EMBL/GenBank/DDBJ whole genome shotgun (WGS) entry which is preliminary data.</text>
</comment>
<dbReference type="Proteomes" id="UP001066276">
    <property type="component" value="Chromosome 12"/>
</dbReference>
<feature type="transmembrane region" description="Helical" evidence="1">
    <location>
        <begin position="238"/>
        <end position="264"/>
    </location>
</feature>
<gene>
    <name evidence="3" type="ORF">NDU88_005798</name>
</gene>
<keyword evidence="1" id="KW-0472">Membrane</keyword>
<dbReference type="EMBL" id="JANPWB010000016">
    <property type="protein sequence ID" value="KAJ1085672.1"/>
    <property type="molecule type" value="Genomic_DNA"/>
</dbReference>
<feature type="chain" id="PRO_5043664228" evidence="2">
    <location>
        <begin position="21"/>
        <end position="367"/>
    </location>
</feature>
<proteinExistence type="predicted"/>
<organism evidence="3 4">
    <name type="scientific">Pleurodeles waltl</name>
    <name type="common">Iberian ribbed newt</name>
    <dbReference type="NCBI Taxonomy" id="8319"/>
    <lineage>
        <taxon>Eukaryota</taxon>
        <taxon>Metazoa</taxon>
        <taxon>Chordata</taxon>
        <taxon>Craniata</taxon>
        <taxon>Vertebrata</taxon>
        <taxon>Euteleostomi</taxon>
        <taxon>Amphibia</taxon>
        <taxon>Batrachia</taxon>
        <taxon>Caudata</taxon>
        <taxon>Salamandroidea</taxon>
        <taxon>Salamandridae</taxon>
        <taxon>Pleurodelinae</taxon>
        <taxon>Pleurodeles</taxon>
    </lineage>
</organism>
<name>A0AAV7L3Q3_PLEWA</name>
<evidence type="ECO:0000313" key="3">
    <source>
        <dbReference type="EMBL" id="KAJ1085672.1"/>
    </source>
</evidence>
<evidence type="ECO:0000256" key="2">
    <source>
        <dbReference type="SAM" id="SignalP"/>
    </source>
</evidence>
<feature type="transmembrane region" description="Helical" evidence="1">
    <location>
        <begin position="43"/>
        <end position="62"/>
    </location>
</feature>
<feature type="transmembrane region" description="Helical" evidence="1">
    <location>
        <begin position="110"/>
        <end position="130"/>
    </location>
</feature>
<evidence type="ECO:0000313" key="4">
    <source>
        <dbReference type="Proteomes" id="UP001066276"/>
    </source>
</evidence>